<dbReference type="AlphaFoldDB" id="A0A0L0GF06"/>
<dbReference type="Proteomes" id="UP000054560">
    <property type="component" value="Unassembled WGS sequence"/>
</dbReference>
<organism evidence="1 2">
    <name type="scientific">Sphaeroforma arctica JP610</name>
    <dbReference type="NCBI Taxonomy" id="667725"/>
    <lineage>
        <taxon>Eukaryota</taxon>
        <taxon>Ichthyosporea</taxon>
        <taxon>Ichthyophonida</taxon>
        <taxon>Sphaeroforma</taxon>
    </lineage>
</organism>
<dbReference type="EMBL" id="KQ241609">
    <property type="protein sequence ID" value="KNC87451.1"/>
    <property type="molecule type" value="Genomic_DNA"/>
</dbReference>
<reference evidence="1 2" key="1">
    <citation type="submission" date="2011-02" db="EMBL/GenBank/DDBJ databases">
        <title>The Genome Sequence of Sphaeroforma arctica JP610.</title>
        <authorList>
            <consortium name="The Broad Institute Genome Sequencing Platform"/>
            <person name="Russ C."/>
            <person name="Cuomo C."/>
            <person name="Young S.K."/>
            <person name="Zeng Q."/>
            <person name="Gargeya S."/>
            <person name="Alvarado L."/>
            <person name="Berlin A."/>
            <person name="Chapman S.B."/>
            <person name="Chen Z."/>
            <person name="Freedman E."/>
            <person name="Gellesch M."/>
            <person name="Goldberg J."/>
            <person name="Griggs A."/>
            <person name="Gujja S."/>
            <person name="Heilman E."/>
            <person name="Heiman D."/>
            <person name="Howarth C."/>
            <person name="Mehta T."/>
            <person name="Neiman D."/>
            <person name="Pearson M."/>
            <person name="Roberts A."/>
            <person name="Saif S."/>
            <person name="Shea T."/>
            <person name="Shenoy N."/>
            <person name="Sisk P."/>
            <person name="Stolte C."/>
            <person name="Sykes S."/>
            <person name="White J."/>
            <person name="Yandava C."/>
            <person name="Burger G."/>
            <person name="Gray M.W."/>
            <person name="Holland P.W.H."/>
            <person name="King N."/>
            <person name="Lang F.B.F."/>
            <person name="Roger A.J."/>
            <person name="Ruiz-Trillo I."/>
            <person name="Haas B."/>
            <person name="Nusbaum C."/>
            <person name="Birren B."/>
        </authorList>
    </citation>
    <scope>NUCLEOTIDE SEQUENCE [LARGE SCALE GENOMIC DNA]</scope>
    <source>
        <strain evidence="1 2">JP610</strain>
    </source>
</reference>
<evidence type="ECO:0000313" key="1">
    <source>
        <dbReference type="EMBL" id="KNC87451.1"/>
    </source>
</evidence>
<name>A0A0L0GF06_9EUKA</name>
<sequence>MESTMRKTRVRDIEGDGFRHVQLSEQSMSPAELIEELALPEGLQPRIDIGKVTFHHHQSPVPAVWKPIVSSKGALVKDKEIVGEKANAISSALDRFQQGVATLHEISSETKPLQPETMLNIVQPRWARKPLQTPKATFAAGVRKVLVQLYVQGVDDSSMCVSSEAALQIFKTKQKTMYWQSQQDRLTDAEVGDVVRVEAYRPYVGNPMPNVDDAAEVEEVEEYEYQVGDGQHNYTSVECDTCYDWDGEENPFDTRNCHIESSLIEAETNESANQSYSSGIGDWVTVHGEHYV</sequence>
<dbReference type="RefSeq" id="XP_014161353.1">
    <property type="nucleotide sequence ID" value="XM_014305878.1"/>
</dbReference>
<keyword evidence="2" id="KW-1185">Reference proteome</keyword>
<proteinExistence type="predicted"/>
<protein>
    <submittedName>
        <fullName evidence="1">Uncharacterized protein</fullName>
    </submittedName>
</protein>
<dbReference type="GeneID" id="25900937"/>
<gene>
    <name evidence="1" type="ORF">SARC_00433</name>
</gene>
<evidence type="ECO:0000313" key="2">
    <source>
        <dbReference type="Proteomes" id="UP000054560"/>
    </source>
</evidence>
<accession>A0A0L0GF06</accession>